<evidence type="ECO:0000256" key="7">
    <source>
        <dbReference type="ARBA" id="ARBA00023018"/>
    </source>
</evidence>
<keyword evidence="2" id="KW-0813">Transport</keyword>
<dbReference type="InterPro" id="IPR033227">
    <property type="entry name" value="CAPS"/>
</dbReference>
<dbReference type="PROSITE" id="PS51258">
    <property type="entry name" value="MHD1"/>
    <property type="match status" value="1"/>
</dbReference>
<evidence type="ECO:0000259" key="13">
    <source>
        <dbReference type="PROSITE" id="PS50003"/>
    </source>
</evidence>
<dbReference type="InterPro" id="IPR010439">
    <property type="entry name" value="MUN_dom"/>
</dbReference>
<proteinExistence type="predicted"/>
<evidence type="ECO:0000313" key="17">
    <source>
        <dbReference type="Proteomes" id="UP000694557"/>
    </source>
</evidence>
<dbReference type="SMART" id="SM00233">
    <property type="entry name" value="PH"/>
    <property type="match status" value="1"/>
</dbReference>
<dbReference type="GO" id="GO:0016079">
    <property type="term" value="P:synaptic vesicle exocytosis"/>
    <property type="evidence" value="ECO:0007669"/>
    <property type="project" value="InterPro"/>
</dbReference>
<name>A0A8C7IDE0_ONCKI</name>
<dbReference type="CDD" id="cd01234">
    <property type="entry name" value="PH_CADPS"/>
    <property type="match status" value="1"/>
</dbReference>
<dbReference type="InterPro" id="IPR000008">
    <property type="entry name" value="C2_dom"/>
</dbReference>
<dbReference type="Gene3D" id="2.30.29.30">
    <property type="entry name" value="Pleckstrin-homology domain (PH domain)/Phosphotyrosine-binding domain (PTB)"/>
    <property type="match status" value="1"/>
</dbReference>
<comment type="subcellular location">
    <subcellularLocation>
        <location evidence="1">Cytoplasmic vesicle membrane</location>
    </subcellularLocation>
    <subcellularLocation>
        <location evidence="11">Synapse</location>
    </subcellularLocation>
</comment>
<dbReference type="GeneTree" id="ENSGT00590000083094"/>
<dbReference type="PANTHER" id="PTHR12166:SF6">
    <property type="entry name" value="CALCIUM-DEPENDENT SECRETION ACTIVATOR 1"/>
    <property type="match status" value="1"/>
</dbReference>
<evidence type="ECO:0000256" key="9">
    <source>
        <dbReference type="ARBA" id="ARBA00023136"/>
    </source>
</evidence>
<dbReference type="GO" id="GO:0046872">
    <property type="term" value="F:metal ion binding"/>
    <property type="evidence" value="ECO:0007669"/>
    <property type="project" value="UniProtKB-KW"/>
</dbReference>
<dbReference type="Pfam" id="PF00169">
    <property type="entry name" value="PH"/>
    <property type="match status" value="1"/>
</dbReference>
<dbReference type="SMART" id="SM01145">
    <property type="entry name" value="DUF1041"/>
    <property type="match status" value="1"/>
</dbReference>
<feature type="domain" description="MHD1" evidence="15">
    <location>
        <begin position="923"/>
        <end position="1054"/>
    </location>
</feature>
<reference evidence="16" key="1">
    <citation type="submission" date="2025-08" db="UniProtKB">
        <authorList>
            <consortium name="Ensembl"/>
        </authorList>
    </citation>
    <scope>IDENTIFICATION</scope>
</reference>
<dbReference type="Pfam" id="PF06292">
    <property type="entry name" value="MUN"/>
    <property type="match status" value="1"/>
</dbReference>
<keyword evidence="3" id="KW-0268">Exocytosis</keyword>
<keyword evidence="17" id="KW-1185">Reference proteome</keyword>
<keyword evidence="8" id="KW-0446">Lipid-binding</keyword>
<protein>
    <submittedName>
        <fullName evidence="16">Ca2+-dependent activator protein for secretion a</fullName>
    </submittedName>
</protein>
<evidence type="ECO:0000256" key="4">
    <source>
        <dbReference type="ARBA" id="ARBA00022723"/>
    </source>
</evidence>
<evidence type="ECO:0000256" key="11">
    <source>
        <dbReference type="ARBA" id="ARBA00034103"/>
    </source>
</evidence>
<dbReference type="GO" id="GO:0098793">
    <property type="term" value="C:presynapse"/>
    <property type="evidence" value="ECO:0007669"/>
    <property type="project" value="GOC"/>
</dbReference>
<dbReference type="InterPro" id="IPR057457">
    <property type="entry name" value="CAPS_C2"/>
</dbReference>
<evidence type="ECO:0000256" key="1">
    <source>
        <dbReference type="ARBA" id="ARBA00004156"/>
    </source>
</evidence>
<dbReference type="GO" id="GO:0015031">
    <property type="term" value="P:protein transport"/>
    <property type="evidence" value="ECO:0007669"/>
    <property type="project" value="UniProtKB-KW"/>
</dbReference>
<gene>
    <name evidence="16" type="primary">cadpsa</name>
</gene>
<evidence type="ECO:0000256" key="6">
    <source>
        <dbReference type="ARBA" id="ARBA00022927"/>
    </source>
</evidence>
<feature type="domain" description="C2" evidence="14">
    <location>
        <begin position="346"/>
        <end position="464"/>
    </location>
</feature>
<keyword evidence="10" id="KW-0968">Cytoplasmic vesicle</keyword>
<evidence type="ECO:0000259" key="14">
    <source>
        <dbReference type="PROSITE" id="PS50004"/>
    </source>
</evidence>
<feature type="compositionally biased region" description="Polar residues" evidence="12">
    <location>
        <begin position="34"/>
        <end position="45"/>
    </location>
</feature>
<dbReference type="GO" id="GO:0045921">
    <property type="term" value="P:positive regulation of exocytosis"/>
    <property type="evidence" value="ECO:0007669"/>
    <property type="project" value="TreeGrafter"/>
</dbReference>
<dbReference type="PROSITE" id="PS50004">
    <property type="entry name" value="C2"/>
    <property type="match status" value="1"/>
</dbReference>
<evidence type="ECO:0000313" key="16">
    <source>
        <dbReference type="Ensembl" id="ENSOKIP00005071268.1"/>
    </source>
</evidence>
<keyword evidence="5" id="KW-0106">Calcium</keyword>
<dbReference type="FunFam" id="1.10.357.50:FF:000002">
    <property type="entry name" value="calcium-dependent secretion activator 2 isoform X7"/>
    <property type="match status" value="1"/>
</dbReference>
<dbReference type="FunFam" id="2.30.29.30:FF:000007">
    <property type="entry name" value="Calcium-dependent secretion activator 2 isoform B"/>
    <property type="match status" value="1"/>
</dbReference>
<sequence>MLDPSSSEEEADEMVEEERKEVLAPNTGGARVSPSRTTESSAGLQPSSRGSSARPSSPSPSVASDKEKDDLEKMQREEEERKKRLQLYVFVMRCIAYPFNAKQPTDMARRQQKISKQQLQTVKERFQAFLSGDTQIVADEAFINAVQSYYDIFLKSDRVCRMVQSGGCSASDSREVFKKHIEKRVRSLPEIDGLSKETVLSSWMAKFDTIYRGEEDPRKHQQRMTASAASELILSKDQLYEMFQSILGIKKFEHQLLYNACQLDNPDEQAAQIRRELDGRLQMADQIARGGRFPKFVSKEMEAMFIEELRSSVNLLMANLESMPVSKGGEFKLQKLKRGHNSSIIDMGQEDENTLSKSDVVLSFTLEVVIVEVQGLKSLAPNRVVYCTMEVEGGHKLQTDQAEASKPTWGTQGDFTTTHPLPAVKVKLFTESTGVLALEDKELGRVVLHPTPNSPKQSELHKMSVSKGCPDSDLKIKLAIRMDKPQNMKHCGYLWAIGKNVWKRWKKRFYVLVQVSQYTFAMCSYREKKAEPVELLTLDGYTVDYTDPQPGLEGGRTFFNAVKEGDTVIFASDDEQDRILWVQAMYRATGQSHKPIPPTQVQKLNNRAGSAPQLDAPISQFYADRAQKHGMDEFISANPCSFDHSSLFEMVQRLTLDHRLNDSYSCLGWLSPGQVFVMDEYCARNGVRGCHRHLCYLGDLLERAENGAMIDPTLLHYSFAFCASHVHGNSQRLSELLNWSVTEAELQSYLYPPTPETPTPSKRELKIMEPDGIGTVTVEEKERFEDIKERLRVLLENQITHFRYCFPFGRPEGALKATLSLLERVLMKDIVTSVPQEEVKTVIRKCLEQAALINYQRLSEYAKVEENVGRLVTPAKKLEDTIRLAELVIEVLQQNEEHHAEAFAWWSDLMVEHAETFLSLYAVDMDAALEVQPPDSWDSFPLFQLLNDFLRTDYNLCNGQFHKHLQDLYAPLVVRYVDLMESSIAQSIHRGFERESWEPVNNGSGTSEDLFWKLDALQTFIRDLHWPEEEFGKHLESRLKLMSSDMIESCIKRTRVAFEAKLQKSSRTTDFRVPQSICTMFNVMVDAKAQSAKLCAMELGQERQYHSQIDALIEETVKEMITLLVAKFVVILDSVLAKLSRYDEGTLFSSFLSFTKPGMDVADGYVTFVRHSQDMLRDKVNEEVYIERLFDQWYTSTMNLLGTWLTDRMDLQLHVYQLKILIRVAKKKYRDFRLQGVLDSTLNSKMYDTVRNRLTLEEATASVREGGMAGISMKDSDEDDDDV</sequence>
<dbReference type="InterPro" id="IPR014770">
    <property type="entry name" value="Munc13_1"/>
</dbReference>
<dbReference type="GO" id="GO:0008289">
    <property type="term" value="F:lipid binding"/>
    <property type="evidence" value="ECO:0007669"/>
    <property type="project" value="UniProtKB-KW"/>
</dbReference>
<dbReference type="InterPro" id="IPR011993">
    <property type="entry name" value="PH-like_dom_sf"/>
</dbReference>
<dbReference type="SUPFAM" id="SSF50729">
    <property type="entry name" value="PH domain-like"/>
    <property type="match status" value="1"/>
</dbReference>
<dbReference type="Gene3D" id="1.10.357.50">
    <property type="match status" value="1"/>
</dbReference>
<dbReference type="GO" id="GO:1990504">
    <property type="term" value="P:dense core granule exocytosis"/>
    <property type="evidence" value="ECO:0007669"/>
    <property type="project" value="InterPro"/>
</dbReference>
<keyword evidence="9" id="KW-0472">Membrane</keyword>
<organism evidence="16 17">
    <name type="scientific">Oncorhynchus kisutch</name>
    <name type="common">Coho salmon</name>
    <name type="synonym">Salmo kisutch</name>
    <dbReference type="NCBI Taxonomy" id="8019"/>
    <lineage>
        <taxon>Eukaryota</taxon>
        <taxon>Metazoa</taxon>
        <taxon>Chordata</taxon>
        <taxon>Craniata</taxon>
        <taxon>Vertebrata</taxon>
        <taxon>Euteleostomi</taxon>
        <taxon>Actinopterygii</taxon>
        <taxon>Neopterygii</taxon>
        <taxon>Teleostei</taxon>
        <taxon>Protacanthopterygii</taxon>
        <taxon>Salmoniformes</taxon>
        <taxon>Salmonidae</taxon>
        <taxon>Salmoninae</taxon>
        <taxon>Oncorhynchus</taxon>
    </lineage>
</organism>
<dbReference type="PANTHER" id="PTHR12166">
    <property type="entry name" value="CALCIUM-DEPENDENT SECRETION ACTIVATOR"/>
    <property type="match status" value="1"/>
</dbReference>
<dbReference type="GO" id="GO:0098978">
    <property type="term" value="C:glutamatergic synapse"/>
    <property type="evidence" value="ECO:0007669"/>
    <property type="project" value="TreeGrafter"/>
</dbReference>
<dbReference type="InterPro" id="IPR001849">
    <property type="entry name" value="PH_domain"/>
</dbReference>
<feature type="region of interest" description="Disordered" evidence="12">
    <location>
        <begin position="1"/>
        <end position="78"/>
    </location>
</feature>
<evidence type="ECO:0000256" key="10">
    <source>
        <dbReference type="ARBA" id="ARBA00023329"/>
    </source>
</evidence>
<keyword evidence="7" id="KW-0770">Synapse</keyword>
<evidence type="ECO:0000259" key="15">
    <source>
        <dbReference type="PROSITE" id="PS51258"/>
    </source>
</evidence>
<reference evidence="16" key="2">
    <citation type="submission" date="2025-09" db="UniProtKB">
        <authorList>
            <consortium name="Ensembl"/>
        </authorList>
    </citation>
    <scope>IDENTIFICATION</scope>
</reference>
<feature type="domain" description="PH" evidence="13">
    <location>
        <begin position="487"/>
        <end position="590"/>
    </location>
</feature>
<keyword evidence="6" id="KW-0653">Protein transport</keyword>
<feature type="compositionally biased region" description="Basic and acidic residues" evidence="12">
    <location>
        <begin position="64"/>
        <end position="78"/>
    </location>
</feature>
<dbReference type="GO" id="GO:0030659">
    <property type="term" value="C:cytoplasmic vesicle membrane"/>
    <property type="evidence" value="ECO:0007669"/>
    <property type="project" value="UniProtKB-SubCell"/>
</dbReference>
<dbReference type="Proteomes" id="UP000694557">
    <property type="component" value="Unassembled WGS sequence"/>
</dbReference>
<evidence type="ECO:0000256" key="8">
    <source>
        <dbReference type="ARBA" id="ARBA00023121"/>
    </source>
</evidence>
<dbReference type="PROSITE" id="PS50003">
    <property type="entry name" value="PH_DOMAIN"/>
    <property type="match status" value="1"/>
</dbReference>
<evidence type="ECO:0000256" key="2">
    <source>
        <dbReference type="ARBA" id="ARBA00022448"/>
    </source>
</evidence>
<dbReference type="Ensembl" id="ENSOKIT00005075927.1">
    <property type="protein sequence ID" value="ENSOKIP00005071268.1"/>
    <property type="gene ID" value="ENSOKIG00005029666.1"/>
</dbReference>
<keyword evidence="4" id="KW-0479">Metal-binding</keyword>
<accession>A0A8C7IDE0</accession>
<feature type="compositionally biased region" description="Low complexity" evidence="12">
    <location>
        <begin position="46"/>
        <end position="63"/>
    </location>
</feature>
<evidence type="ECO:0000256" key="12">
    <source>
        <dbReference type="SAM" id="MobiDB-lite"/>
    </source>
</evidence>
<dbReference type="Pfam" id="PF25341">
    <property type="entry name" value="C2_CAPS"/>
    <property type="match status" value="1"/>
</dbReference>
<feature type="compositionally biased region" description="Acidic residues" evidence="12">
    <location>
        <begin position="1"/>
        <end position="16"/>
    </location>
</feature>
<evidence type="ECO:0000256" key="3">
    <source>
        <dbReference type="ARBA" id="ARBA00022483"/>
    </source>
</evidence>
<evidence type="ECO:0000256" key="5">
    <source>
        <dbReference type="ARBA" id="ARBA00022837"/>
    </source>
</evidence>